<accession>A0A0S7YGF8</accession>
<sequence length="250" mass="29010">MKILCIDSERTFVQSLKNAGYTVRSEELGYRSGSAYITTPPQEVDAMFFNLERPACFDKLKWGTLNTTFKVHIESSPTDTLFKRGDQMIPRYQLITYNQINTVQSPFVKNDIVNAIKVNGRPLFIFMNVAYMKHIYYAPNFLDIKLNYVRTEANTFKVYSAFSSLLPSLFTGELSATLPIMFKIELDYGFEYPKYIDITFNERGEIFSKLFLHGKGLVWFLPEFKKNDAAALYILQNLKKLKNFVFEMTT</sequence>
<organism evidence="1 2">
    <name type="scientific">candidate division TA06 bacterium DG_78</name>
    <dbReference type="NCBI Taxonomy" id="1703772"/>
    <lineage>
        <taxon>Bacteria</taxon>
        <taxon>Bacteria division TA06</taxon>
    </lineage>
</organism>
<name>A0A0S7YGF8_UNCT6</name>
<dbReference type="Proteomes" id="UP000051012">
    <property type="component" value="Unassembled WGS sequence"/>
</dbReference>
<proteinExistence type="predicted"/>
<dbReference type="EMBL" id="LJNI01000042">
    <property type="protein sequence ID" value="KPJ73132.1"/>
    <property type="molecule type" value="Genomic_DNA"/>
</dbReference>
<dbReference type="AlphaFoldDB" id="A0A0S7YGF8"/>
<evidence type="ECO:0000313" key="2">
    <source>
        <dbReference type="Proteomes" id="UP000051012"/>
    </source>
</evidence>
<gene>
    <name evidence="1" type="ORF">AMJ52_04260</name>
</gene>
<comment type="caution">
    <text evidence="1">The sequence shown here is derived from an EMBL/GenBank/DDBJ whole genome shotgun (WGS) entry which is preliminary data.</text>
</comment>
<protein>
    <submittedName>
        <fullName evidence="1">Uncharacterized protein</fullName>
    </submittedName>
</protein>
<reference evidence="1 2" key="1">
    <citation type="journal article" date="2015" name="Microbiome">
        <title>Genomic resolution of linkages in carbon, nitrogen, and sulfur cycling among widespread estuary sediment bacteria.</title>
        <authorList>
            <person name="Baker B.J."/>
            <person name="Lazar C.S."/>
            <person name="Teske A.P."/>
            <person name="Dick G.J."/>
        </authorList>
    </citation>
    <scope>NUCLEOTIDE SEQUENCE [LARGE SCALE GENOMIC DNA]</scope>
    <source>
        <strain evidence="1">DG_78</strain>
    </source>
</reference>
<evidence type="ECO:0000313" key="1">
    <source>
        <dbReference type="EMBL" id="KPJ73132.1"/>
    </source>
</evidence>